<dbReference type="PANTHER" id="PTHR43798">
    <property type="entry name" value="MONOACYLGLYCEROL LIPASE"/>
    <property type="match status" value="1"/>
</dbReference>
<evidence type="ECO:0000313" key="2">
    <source>
        <dbReference type="EMBL" id="KAB2335138.1"/>
    </source>
</evidence>
<dbReference type="AlphaFoldDB" id="A0A7V7RPE0"/>
<keyword evidence="3" id="KW-1185">Reference proteome</keyword>
<feature type="domain" description="AB hydrolase-1" evidence="1">
    <location>
        <begin position="20"/>
        <end position="192"/>
    </location>
</feature>
<name>A0A7V7RPE0_9BACI</name>
<sequence length="208" mass="23501">MQIGDVGKGNVKEFIKNRQDAVNWLDDVMSALKLSKAIFMGHSMGGWLCTNFAIHHSEKVEKLILLAPAAGMHKMTPKFFFKVYPAVAFPSESRIKKELEWFISPVFQPDERAEIVFRQFIVSGMNCVPCMRIVPSVFADEELQNLTDETLLLVGEHETIYNPNKMLERAKGLMPNLTTQLIPNAGHGLSIEQHEIVNEVVKSFLKNS</sequence>
<gene>
    <name evidence="2" type="ORF">F7732_00790</name>
</gene>
<dbReference type="Pfam" id="PF00561">
    <property type="entry name" value="Abhydrolase_1"/>
    <property type="match status" value="1"/>
</dbReference>
<dbReference type="GO" id="GO:0016787">
    <property type="term" value="F:hydrolase activity"/>
    <property type="evidence" value="ECO:0007669"/>
    <property type="project" value="UniProtKB-KW"/>
</dbReference>
<evidence type="ECO:0000313" key="3">
    <source>
        <dbReference type="Proteomes" id="UP000441354"/>
    </source>
</evidence>
<organism evidence="2 3">
    <name type="scientific">Bacillus mesophilum</name>
    <dbReference type="NCBI Taxonomy" id="1071718"/>
    <lineage>
        <taxon>Bacteria</taxon>
        <taxon>Bacillati</taxon>
        <taxon>Bacillota</taxon>
        <taxon>Bacilli</taxon>
        <taxon>Bacillales</taxon>
        <taxon>Bacillaceae</taxon>
        <taxon>Bacillus</taxon>
    </lineage>
</organism>
<accession>A0A7V7RPE0</accession>
<comment type="caution">
    <text evidence="2">The sequence shown here is derived from an EMBL/GenBank/DDBJ whole genome shotgun (WGS) entry which is preliminary data.</text>
</comment>
<dbReference type="InterPro" id="IPR050266">
    <property type="entry name" value="AB_hydrolase_sf"/>
</dbReference>
<proteinExistence type="predicted"/>
<keyword evidence="2" id="KW-0378">Hydrolase</keyword>
<dbReference type="InterPro" id="IPR000073">
    <property type="entry name" value="AB_hydrolase_1"/>
</dbReference>
<dbReference type="InterPro" id="IPR029058">
    <property type="entry name" value="AB_hydrolase_fold"/>
</dbReference>
<dbReference type="PRINTS" id="PR00111">
    <property type="entry name" value="ABHYDROLASE"/>
</dbReference>
<reference evidence="2 3" key="1">
    <citation type="journal article" date="2014" name="Arch. Microbiol.">
        <title>Bacillus mesophilum sp. nov., strain IITR-54T, a novel 4-chlorobiphenyl dechlorinating bacterium.</title>
        <authorList>
            <person name="Manickam N."/>
            <person name="Singh N.K."/>
            <person name="Bajaj A."/>
            <person name="Kumar R.M."/>
            <person name="Kaur G."/>
            <person name="Kaur N."/>
            <person name="Bala M."/>
            <person name="Kumar A."/>
            <person name="Mayilraj S."/>
        </authorList>
    </citation>
    <scope>NUCLEOTIDE SEQUENCE [LARGE SCALE GENOMIC DNA]</scope>
    <source>
        <strain evidence="2 3">IITR-54</strain>
    </source>
</reference>
<dbReference type="Proteomes" id="UP000441354">
    <property type="component" value="Unassembled WGS sequence"/>
</dbReference>
<dbReference type="SUPFAM" id="SSF53474">
    <property type="entry name" value="alpha/beta-Hydrolases"/>
    <property type="match status" value="1"/>
</dbReference>
<dbReference type="Gene3D" id="3.40.50.1820">
    <property type="entry name" value="alpha/beta hydrolase"/>
    <property type="match status" value="1"/>
</dbReference>
<dbReference type="EMBL" id="WBOT01000001">
    <property type="protein sequence ID" value="KAB2335138.1"/>
    <property type="molecule type" value="Genomic_DNA"/>
</dbReference>
<evidence type="ECO:0000259" key="1">
    <source>
        <dbReference type="Pfam" id="PF00561"/>
    </source>
</evidence>
<protein>
    <submittedName>
        <fullName evidence="2">Alpha/beta hydrolase</fullName>
    </submittedName>
</protein>